<keyword evidence="4" id="KW-1185">Reference proteome</keyword>
<reference evidence="3 4" key="1">
    <citation type="submission" date="2019-11" db="EMBL/GenBank/DDBJ databases">
        <title>Comparative genomics of hydrocarbon-degrading Desulfosarcina strains.</title>
        <authorList>
            <person name="Watanabe M."/>
            <person name="Kojima H."/>
            <person name="Fukui M."/>
        </authorList>
    </citation>
    <scope>NUCLEOTIDE SEQUENCE [LARGE SCALE GENOMIC DNA]</scope>
    <source>
        <strain evidence="3 4">PL12</strain>
    </source>
</reference>
<dbReference type="EMBL" id="AP021874">
    <property type="protein sequence ID" value="BBO71564.1"/>
    <property type="molecule type" value="Genomic_DNA"/>
</dbReference>
<evidence type="ECO:0000259" key="2">
    <source>
        <dbReference type="Pfam" id="PF13609"/>
    </source>
</evidence>
<proteinExistence type="predicted"/>
<evidence type="ECO:0000256" key="1">
    <source>
        <dbReference type="SAM" id="SignalP"/>
    </source>
</evidence>
<feature type="domain" description="Porin" evidence="2">
    <location>
        <begin position="13"/>
        <end position="366"/>
    </location>
</feature>
<evidence type="ECO:0000313" key="4">
    <source>
        <dbReference type="Proteomes" id="UP000427906"/>
    </source>
</evidence>
<evidence type="ECO:0000313" key="3">
    <source>
        <dbReference type="EMBL" id="BBO71564.1"/>
    </source>
</evidence>
<dbReference type="InterPro" id="IPR023614">
    <property type="entry name" value="Porin_dom_sf"/>
</dbReference>
<dbReference type="Pfam" id="PF13609">
    <property type="entry name" value="Porin_4"/>
    <property type="match status" value="1"/>
</dbReference>
<sequence length="441" mass="49546">MKNAFKHILIGFTLLTLTTSAYAAEVMGVDIHGFISQGYLSTSDNNFVTGTEDGTFEFNEFGINFGKELTDKLHVGMQLFSRDLGDFGDNEVTLDWAYGDYRWRDWLGIRVGKIKAPHGLYNESRDVDMVRTWVFLPQSVYPEIERDAALSLMGAGLYGNVDLGWFGGISYQAMVGTQNIDADESLAQSLMGINTIDTSVTAEDIDVDKKYAFSLTYDTPLDGLRIGGTFQYAEMDLFSTIDAGAGEGLWSFMPVPYGGYYDTELKSENYVASVEYTWENLVLVAEYTWSNREVSIASTYTYPAGPVDTFFGPFDLTDFNGSGAPFDNKSEGWYVGATYRFTDWFELGGYYSEYYPDRDDRDGSAAAASAFAPLDPQYRAYNKDFCLTTRFDINEYWAIKLEGHQFEGVALLPLAENVDANNNHTFEEDWQMFAAKVTFSF</sequence>
<dbReference type="GO" id="GO:0015288">
    <property type="term" value="F:porin activity"/>
    <property type="evidence" value="ECO:0007669"/>
    <property type="project" value="InterPro"/>
</dbReference>
<dbReference type="SUPFAM" id="SSF56935">
    <property type="entry name" value="Porins"/>
    <property type="match status" value="1"/>
</dbReference>
<gene>
    <name evidence="3" type="ORF">DSCA_54940</name>
</gene>
<protein>
    <recommendedName>
        <fullName evidence="2">Porin domain-containing protein</fullName>
    </recommendedName>
</protein>
<dbReference type="Gene3D" id="2.40.160.10">
    <property type="entry name" value="Porin"/>
    <property type="match status" value="1"/>
</dbReference>
<dbReference type="KEGG" id="dalk:DSCA_54940"/>
<accession>A0A5K7YZ76</accession>
<feature type="signal peptide" evidence="1">
    <location>
        <begin position="1"/>
        <end position="23"/>
    </location>
</feature>
<dbReference type="GO" id="GO:0016020">
    <property type="term" value="C:membrane"/>
    <property type="evidence" value="ECO:0007669"/>
    <property type="project" value="InterPro"/>
</dbReference>
<dbReference type="Proteomes" id="UP000427906">
    <property type="component" value="Chromosome"/>
</dbReference>
<dbReference type="OrthoDB" id="197869at2"/>
<organism evidence="3 4">
    <name type="scientific">Desulfosarcina alkanivorans</name>
    <dbReference type="NCBI Taxonomy" id="571177"/>
    <lineage>
        <taxon>Bacteria</taxon>
        <taxon>Pseudomonadati</taxon>
        <taxon>Thermodesulfobacteriota</taxon>
        <taxon>Desulfobacteria</taxon>
        <taxon>Desulfobacterales</taxon>
        <taxon>Desulfosarcinaceae</taxon>
        <taxon>Desulfosarcina</taxon>
    </lineage>
</organism>
<keyword evidence="1" id="KW-0732">Signal</keyword>
<dbReference type="AlphaFoldDB" id="A0A5K7YZ76"/>
<feature type="chain" id="PRO_5024351412" description="Porin domain-containing protein" evidence="1">
    <location>
        <begin position="24"/>
        <end position="441"/>
    </location>
</feature>
<dbReference type="RefSeq" id="WP_155319379.1">
    <property type="nucleotide sequence ID" value="NZ_AP021874.1"/>
</dbReference>
<dbReference type="InterPro" id="IPR033900">
    <property type="entry name" value="Gram_neg_porin_domain"/>
</dbReference>
<name>A0A5K7YZ76_9BACT</name>